<evidence type="ECO:0000256" key="2">
    <source>
        <dbReference type="SAM" id="Phobius"/>
    </source>
</evidence>
<dbReference type="WBParaSite" id="PSAMB.scaffold183size68339.g3079.t1">
    <property type="protein sequence ID" value="PSAMB.scaffold183size68339.g3079.t1"/>
    <property type="gene ID" value="PSAMB.scaffold183size68339.g3079"/>
</dbReference>
<keyword evidence="2" id="KW-1133">Transmembrane helix</keyword>
<keyword evidence="2" id="KW-0472">Membrane</keyword>
<accession>A0A914VE37</accession>
<evidence type="ECO:0000313" key="4">
    <source>
        <dbReference type="WBParaSite" id="PSAMB.scaffold183size68339.g3079.t1"/>
    </source>
</evidence>
<feature type="transmembrane region" description="Helical" evidence="2">
    <location>
        <begin position="32"/>
        <end position="54"/>
    </location>
</feature>
<dbReference type="AlphaFoldDB" id="A0A914VE37"/>
<feature type="coiled-coil region" evidence="1">
    <location>
        <begin position="232"/>
        <end position="259"/>
    </location>
</feature>
<keyword evidence="2" id="KW-0812">Transmembrane</keyword>
<feature type="coiled-coil region" evidence="1">
    <location>
        <begin position="80"/>
        <end position="112"/>
    </location>
</feature>
<evidence type="ECO:0000313" key="3">
    <source>
        <dbReference type="Proteomes" id="UP000887566"/>
    </source>
</evidence>
<evidence type="ECO:0000256" key="1">
    <source>
        <dbReference type="SAM" id="Coils"/>
    </source>
</evidence>
<protein>
    <submittedName>
        <fullName evidence="4">HIG1 domain-containing protein</fullName>
    </submittedName>
</protein>
<dbReference type="Proteomes" id="UP000887566">
    <property type="component" value="Unplaced"/>
</dbReference>
<keyword evidence="3" id="KW-1185">Reference proteome</keyword>
<proteinExistence type="predicted"/>
<keyword evidence="1" id="KW-0175">Coiled coil</keyword>
<organism evidence="3 4">
    <name type="scientific">Plectus sambesii</name>
    <dbReference type="NCBI Taxonomy" id="2011161"/>
    <lineage>
        <taxon>Eukaryota</taxon>
        <taxon>Metazoa</taxon>
        <taxon>Ecdysozoa</taxon>
        <taxon>Nematoda</taxon>
        <taxon>Chromadorea</taxon>
        <taxon>Plectida</taxon>
        <taxon>Plectina</taxon>
        <taxon>Plectoidea</taxon>
        <taxon>Plectidae</taxon>
        <taxon>Plectus</taxon>
    </lineage>
</organism>
<feature type="transmembrane region" description="Helical" evidence="2">
    <location>
        <begin position="160"/>
        <end position="179"/>
    </location>
</feature>
<reference evidence="4" key="1">
    <citation type="submission" date="2022-11" db="UniProtKB">
        <authorList>
            <consortium name="WormBaseParasite"/>
        </authorList>
    </citation>
    <scope>IDENTIFICATION</scope>
</reference>
<name>A0A914VE37_9BILA</name>
<feature type="transmembrane region" description="Helical" evidence="2">
    <location>
        <begin position="185"/>
        <end position="206"/>
    </location>
</feature>
<sequence length="259" mass="29484">MVNEESGPSPAEGIGGAPQQSWFHWAFHSCEAPFYFTLIATPVAMSVSHLRWGIRQKAMRVGKYTLATGLVLSLLNCSGIKTNEERMRAVEVEKAEERELKREQELQRKKQKMSSGSKSEAYVVVDKPLDSKPETCIVVEKPSWIQKATHAVLHSCELEAIGISALIAPVSMFGAHQLWKRMKTTVRVGQITFMMSLVVTFMNCASRKSDQRYQQRIEHELLEARLTQEHEEREMKQELEAKKKIIAELLEKQKAAEKK</sequence>